<organism evidence="4 5">
    <name type="scientific">Nonomuraea zeae</name>
    <dbReference type="NCBI Taxonomy" id="1642303"/>
    <lineage>
        <taxon>Bacteria</taxon>
        <taxon>Bacillati</taxon>
        <taxon>Actinomycetota</taxon>
        <taxon>Actinomycetes</taxon>
        <taxon>Streptosporangiales</taxon>
        <taxon>Streptosporangiaceae</taxon>
        <taxon>Nonomuraea</taxon>
    </lineage>
</organism>
<sequence length="896" mass="96969">MADYPPRNPFPARGISTAEETSRPDFLNDWARQIPTVVLPGVRGALRLAETYLRGFPGDGGLSCLWGAHGIGKTHAARHMMAYVNGEDSQAIQLYLRFQDDDFVAAYRSLVAQLPRELLADLSLSYRAALKGDLTARAAHGAGGDDQLIGKERVRVLDVIEDGEVLEEQAKEIAAVAVDWPQFQRALDYLIRPDFSDAAYDWLCGRPITPDAAGAIGVSEQIDDPLTCRYGLQLLTTLVTRGGRSFVVVLDQCEKFLLMDGDPVPANIGLLQGLVEVVPQARGLLVLVTSEAGWHGMPPDLRQRIGAGACHLLPLTPDEARQVLAAYIGATRRTPSEGIWPFTESGLLELLRHSGGNIRLLLQLAWAGFEAARPPSPIEAEQVAAASTQDSRAPGLPSVAMLVDSELRAMGLSAERVEERDRITSFHVPGARNPRAVIRLSEAMFYDDEASNAAELVGSGARSAFTALVVTGYVSPPVLTVLRGAMHEVLVADGSAAFVRRLHGLVERIAAMPGQAGQPAVLDSTLRELQAQLDGLNSERRREADALRRELAELSERLEREQQRTRPDWPARRATLVARIDEARAARAAADWEEFRKSRADVVRGRSVTLGWLAGLAIATVALLSIALLNSMPLTAVLVAAAVATAAGGVLLGRRLLSIKVNRPGASLESARDLDRLAREAQADPLSPDPVGRYAHALQGDPDNAFSPLLESMLEEPLALIRQAMARRLADTARPPSRCVPEVLRGLHAGVPEVLLLLARGQRHAESDRQPRALRDLPPELRVLVALANPAALRLAGGAVSTQPAELALEALGVRGHRHPLALAFRDGVAQTVTVEIPAGEIPAGALRATAQLLSPLHRDGLGTYDWLPVITKIDELYLFFEELLYFHEENAANRH</sequence>
<reference evidence="4 5" key="1">
    <citation type="submission" date="2019-05" db="EMBL/GenBank/DDBJ databases">
        <title>Draft genome sequence of Nonomuraea zeae DSM 100528.</title>
        <authorList>
            <person name="Saricaoglu S."/>
            <person name="Isik K."/>
        </authorList>
    </citation>
    <scope>NUCLEOTIDE SEQUENCE [LARGE SCALE GENOMIC DNA]</scope>
    <source>
        <strain evidence="4 5">DSM 100528</strain>
    </source>
</reference>
<keyword evidence="5" id="KW-1185">Reference proteome</keyword>
<name>A0A5S4GX20_9ACTN</name>
<proteinExistence type="predicted"/>
<evidence type="ECO:0000313" key="4">
    <source>
        <dbReference type="EMBL" id="TMR37061.1"/>
    </source>
</evidence>
<dbReference type="InterPro" id="IPR027417">
    <property type="entry name" value="P-loop_NTPase"/>
</dbReference>
<dbReference type="EMBL" id="VCKX01000019">
    <property type="protein sequence ID" value="TMR37061.1"/>
    <property type="molecule type" value="Genomic_DNA"/>
</dbReference>
<feature type="transmembrane region" description="Helical" evidence="3">
    <location>
        <begin position="607"/>
        <end position="628"/>
    </location>
</feature>
<gene>
    <name evidence="4" type="ORF">ETD85_08990</name>
</gene>
<comment type="caution">
    <text evidence="4">The sequence shown here is derived from an EMBL/GenBank/DDBJ whole genome shotgun (WGS) entry which is preliminary data.</text>
</comment>
<evidence type="ECO:0000313" key="5">
    <source>
        <dbReference type="Proteomes" id="UP000306628"/>
    </source>
</evidence>
<dbReference type="GO" id="GO:0005524">
    <property type="term" value="F:ATP binding"/>
    <property type="evidence" value="ECO:0007669"/>
    <property type="project" value="UniProtKB-KW"/>
</dbReference>
<evidence type="ECO:0000256" key="2">
    <source>
        <dbReference type="SAM" id="MobiDB-lite"/>
    </source>
</evidence>
<keyword evidence="3" id="KW-1133">Transmembrane helix</keyword>
<keyword evidence="3" id="KW-0812">Transmembrane</keyword>
<dbReference type="SUPFAM" id="SSF52540">
    <property type="entry name" value="P-loop containing nucleoside triphosphate hydrolases"/>
    <property type="match status" value="1"/>
</dbReference>
<feature type="transmembrane region" description="Helical" evidence="3">
    <location>
        <begin position="634"/>
        <end position="653"/>
    </location>
</feature>
<keyword evidence="4" id="KW-0067">ATP-binding</keyword>
<keyword evidence="1" id="KW-0175">Coiled coil</keyword>
<feature type="region of interest" description="Disordered" evidence="2">
    <location>
        <begin position="1"/>
        <end position="20"/>
    </location>
</feature>
<dbReference type="AlphaFoldDB" id="A0A5S4GX20"/>
<evidence type="ECO:0000256" key="1">
    <source>
        <dbReference type="SAM" id="Coils"/>
    </source>
</evidence>
<keyword evidence="3" id="KW-0472">Membrane</keyword>
<evidence type="ECO:0000256" key="3">
    <source>
        <dbReference type="SAM" id="Phobius"/>
    </source>
</evidence>
<dbReference type="Proteomes" id="UP000306628">
    <property type="component" value="Unassembled WGS sequence"/>
</dbReference>
<keyword evidence="4" id="KW-0547">Nucleotide-binding</keyword>
<protein>
    <submittedName>
        <fullName evidence="4">ATP-binding protein</fullName>
    </submittedName>
</protein>
<feature type="coiled-coil region" evidence="1">
    <location>
        <begin position="526"/>
        <end position="564"/>
    </location>
</feature>
<dbReference type="RefSeq" id="WP_138689157.1">
    <property type="nucleotide sequence ID" value="NZ_JBHSAZ010000028.1"/>
</dbReference>
<dbReference type="OrthoDB" id="3948083at2"/>
<accession>A0A5S4GX20</accession>